<dbReference type="InterPro" id="IPR029010">
    <property type="entry name" value="ThuA-like"/>
</dbReference>
<dbReference type="RefSeq" id="WP_231966739.1">
    <property type="nucleotide sequence ID" value="NZ_LT629690.1"/>
</dbReference>
<gene>
    <name evidence="3" type="ORF">SAMN05444167_0916</name>
</gene>
<feature type="domain" description="ThuA-like" evidence="2">
    <location>
        <begin position="74"/>
        <end position="320"/>
    </location>
</feature>
<evidence type="ECO:0000256" key="1">
    <source>
        <dbReference type="SAM" id="SignalP"/>
    </source>
</evidence>
<evidence type="ECO:0000259" key="2">
    <source>
        <dbReference type="Pfam" id="PF06283"/>
    </source>
</evidence>
<proteinExistence type="predicted"/>
<dbReference type="Proteomes" id="UP000182427">
    <property type="component" value="Chromosome I"/>
</dbReference>
<dbReference type="Gene3D" id="3.40.50.880">
    <property type="match status" value="1"/>
</dbReference>
<evidence type="ECO:0000313" key="3">
    <source>
        <dbReference type="EMBL" id="SDE95523.1"/>
    </source>
</evidence>
<reference evidence="3 4" key="1">
    <citation type="submission" date="2016-10" db="EMBL/GenBank/DDBJ databases">
        <authorList>
            <person name="de Groot N.N."/>
        </authorList>
    </citation>
    <scope>NUCLEOTIDE SEQUENCE [LARGE SCALE GENOMIC DNA]</scope>
    <source>
        <strain evidence="3 4">GAS232</strain>
    </source>
</reference>
<feature type="signal peptide" evidence="1">
    <location>
        <begin position="1"/>
        <end position="19"/>
    </location>
</feature>
<protein>
    <recommendedName>
        <fullName evidence="2">ThuA-like domain-containing protein</fullName>
    </recommendedName>
</protein>
<dbReference type="EMBL" id="LT629690">
    <property type="protein sequence ID" value="SDE95523.1"/>
    <property type="molecule type" value="Genomic_DNA"/>
</dbReference>
<dbReference type="PANTHER" id="PTHR40469:SF2">
    <property type="entry name" value="GALACTOSE-BINDING DOMAIN-LIKE SUPERFAMILY PROTEIN"/>
    <property type="match status" value="1"/>
</dbReference>
<accession>A0A1G7H5D5</accession>
<keyword evidence="4" id="KW-1185">Reference proteome</keyword>
<dbReference type="SUPFAM" id="SSF52317">
    <property type="entry name" value="Class I glutamine amidotransferase-like"/>
    <property type="match status" value="1"/>
</dbReference>
<dbReference type="PANTHER" id="PTHR40469">
    <property type="entry name" value="SECRETED GLYCOSYL HYDROLASE"/>
    <property type="match status" value="1"/>
</dbReference>
<dbReference type="Pfam" id="PF06283">
    <property type="entry name" value="ThuA"/>
    <property type="match status" value="1"/>
</dbReference>
<evidence type="ECO:0000313" key="4">
    <source>
        <dbReference type="Proteomes" id="UP000182427"/>
    </source>
</evidence>
<organism evidence="3 4">
    <name type="scientific">Terriglobus roseus</name>
    <dbReference type="NCBI Taxonomy" id="392734"/>
    <lineage>
        <taxon>Bacteria</taxon>
        <taxon>Pseudomonadati</taxon>
        <taxon>Acidobacteriota</taxon>
        <taxon>Terriglobia</taxon>
        <taxon>Terriglobales</taxon>
        <taxon>Acidobacteriaceae</taxon>
        <taxon>Terriglobus</taxon>
    </lineage>
</organism>
<dbReference type="AlphaFoldDB" id="A0A1G7H5D5"/>
<name>A0A1G7H5D5_9BACT</name>
<dbReference type="InterPro" id="IPR029062">
    <property type="entry name" value="Class_I_gatase-like"/>
</dbReference>
<feature type="chain" id="PRO_5009241238" description="ThuA-like domain-containing protein" evidence="1">
    <location>
        <begin position="20"/>
        <end position="333"/>
    </location>
</feature>
<keyword evidence="1" id="KW-0732">Signal</keyword>
<sequence>MIRPLAAVACLLFATCAVAQDSTVLLKEKTVPSPGRPQSIKDGVQIQKSQLEDYVAMLDNLPLTAPAKPKQARKLLILCKAAGFFHSSIPLAAETVKAMGEKTGAYTATITYDSADINAANLANYDGIFLDSTTLEFLGDPKDPVTDARKKALMDFVRSGHGIAGIHAAGDTYHTVPARDSGLKPEGTWPEFNKMIGGFFKFHWVYPQPVWVKIDDPKSPLTAMFHGREFEVHDEIYTFLQESFSRKNVHVLTSVDYSKMSAEDKAKEPAATKRTDGDYALSWIHREGKGRVFYEALGHSEHIYAMTPIMTHVLAGIQYTLGDLPADDAPSVK</sequence>